<evidence type="ECO:0000313" key="3">
    <source>
        <dbReference type="Proteomes" id="UP001063166"/>
    </source>
</evidence>
<organism evidence="2 3">
    <name type="scientific">Lyophyllum shimeji</name>
    <name type="common">Hon-shimeji</name>
    <name type="synonym">Tricholoma shimeji</name>
    <dbReference type="NCBI Taxonomy" id="47721"/>
    <lineage>
        <taxon>Eukaryota</taxon>
        <taxon>Fungi</taxon>
        <taxon>Dikarya</taxon>
        <taxon>Basidiomycota</taxon>
        <taxon>Agaricomycotina</taxon>
        <taxon>Agaricomycetes</taxon>
        <taxon>Agaricomycetidae</taxon>
        <taxon>Agaricales</taxon>
        <taxon>Tricholomatineae</taxon>
        <taxon>Lyophyllaceae</taxon>
        <taxon>Lyophyllum</taxon>
    </lineage>
</organism>
<dbReference type="OrthoDB" id="3004391at2759"/>
<protein>
    <submittedName>
        <fullName evidence="2">Uncharacterized protein</fullName>
    </submittedName>
</protein>
<evidence type="ECO:0000313" key="2">
    <source>
        <dbReference type="EMBL" id="GLB42374.1"/>
    </source>
</evidence>
<dbReference type="Proteomes" id="UP001063166">
    <property type="component" value="Unassembled WGS sequence"/>
</dbReference>
<sequence length="252" mass="28568">MDMLLQVRTVMIGDGDHAFSPLYFKPLSIPFLDHNPRVYHVQHHIATSDPLLLPQHALFAAIGWRLILHYTMDNAMDDTKNPTALEKPKAPKQSRPPLTLDDIGEAPPLRNTRDPLSGKRVRLTVLAFPFPPKTQDEWAQRHKFALDMDQDNRRFQTILEVRERLPKPCRLGLVPYNGKRNIGCTAIIVTSNATPEKRFWEPGSHRTGSGRSLNEPFRLLPRPFPLPPHVAKLSTNPFAFLDPSKIARGFGA</sequence>
<keyword evidence="3" id="KW-1185">Reference proteome</keyword>
<proteinExistence type="predicted"/>
<dbReference type="EMBL" id="BRPK01000011">
    <property type="protein sequence ID" value="GLB42374.1"/>
    <property type="molecule type" value="Genomic_DNA"/>
</dbReference>
<evidence type="ECO:0000256" key="1">
    <source>
        <dbReference type="SAM" id="MobiDB-lite"/>
    </source>
</evidence>
<accession>A0A9P3PVP5</accession>
<gene>
    <name evidence="2" type="ORF">LshimejAT787_1103890</name>
</gene>
<feature type="region of interest" description="Disordered" evidence="1">
    <location>
        <begin position="79"/>
        <end position="115"/>
    </location>
</feature>
<comment type="caution">
    <text evidence="2">The sequence shown here is derived from an EMBL/GenBank/DDBJ whole genome shotgun (WGS) entry which is preliminary data.</text>
</comment>
<name>A0A9P3PVP5_LYOSH</name>
<dbReference type="AlphaFoldDB" id="A0A9P3PVP5"/>
<reference evidence="2" key="1">
    <citation type="submission" date="2022-07" db="EMBL/GenBank/DDBJ databases">
        <title>The genome of Lyophyllum shimeji provides insight into the initial evolution of ectomycorrhizal fungal genome.</title>
        <authorList>
            <person name="Kobayashi Y."/>
            <person name="Shibata T."/>
            <person name="Hirakawa H."/>
            <person name="Shigenobu S."/>
            <person name="Nishiyama T."/>
            <person name="Yamada A."/>
            <person name="Hasebe M."/>
            <person name="Kawaguchi M."/>
        </authorList>
    </citation>
    <scope>NUCLEOTIDE SEQUENCE</scope>
    <source>
        <strain evidence="2">AT787</strain>
    </source>
</reference>